<name>A0A1U7H186_9CYAN</name>
<dbReference type="AlphaFoldDB" id="A0A1U7H186"/>
<evidence type="ECO:0000313" key="2">
    <source>
        <dbReference type="EMBL" id="OKH14762.1"/>
    </source>
</evidence>
<organism evidence="2 3">
    <name type="scientific">Fischerella major NIES-592</name>
    <dbReference type="NCBI Taxonomy" id="210994"/>
    <lineage>
        <taxon>Bacteria</taxon>
        <taxon>Bacillati</taxon>
        <taxon>Cyanobacteriota</taxon>
        <taxon>Cyanophyceae</taxon>
        <taxon>Nostocales</taxon>
        <taxon>Hapalosiphonaceae</taxon>
        <taxon>Fischerella</taxon>
    </lineage>
</organism>
<dbReference type="OrthoDB" id="488284at2"/>
<sequence>MTVINKIYPKVLVSMLRREKLICSFSWIVQPVLIAVYAIKQFSLEVSRDLATKQKFCQTNTEHQINWGAPKQTVIGIIY</sequence>
<reference evidence="2 3" key="1">
    <citation type="submission" date="2016-11" db="EMBL/GenBank/DDBJ databases">
        <title>Draft Genome Sequences of Nine Cyanobacterial Strains from Diverse Habitats.</title>
        <authorList>
            <person name="Zhu T."/>
            <person name="Hou S."/>
            <person name="Lu X."/>
            <person name="Hess W.R."/>
        </authorList>
    </citation>
    <scope>NUCLEOTIDE SEQUENCE [LARGE SCALE GENOMIC DNA]</scope>
    <source>
        <strain evidence="2 3">NIES-592</strain>
    </source>
</reference>
<evidence type="ECO:0000313" key="3">
    <source>
        <dbReference type="Proteomes" id="UP000186391"/>
    </source>
</evidence>
<evidence type="ECO:0000256" key="1">
    <source>
        <dbReference type="SAM" id="Phobius"/>
    </source>
</evidence>
<protein>
    <submittedName>
        <fullName evidence="2">Uncharacterized protein</fullName>
    </submittedName>
</protein>
<keyword evidence="1" id="KW-0812">Transmembrane</keyword>
<feature type="transmembrane region" description="Helical" evidence="1">
    <location>
        <begin position="21"/>
        <end position="39"/>
    </location>
</feature>
<comment type="caution">
    <text evidence="2">The sequence shown here is derived from an EMBL/GenBank/DDBJ whole genome shotgun (WGS) entry which is preliminary data.</text>
</comment>
<keyword evidence="3" id="KW-1185">Reference proteome</keyword>
<keyword evidence="1" id="KW-1133">Transmembrane helix</keyword>
<gene>
    <name evidence="2" type="ORF">NIES592_07665</name>
</gene>
<dbReference type="EMBL" id="MRCA01000003">
    <property type="protein sequence ID" value="OKH14762.1"/>
    <property type="molecule type" value="Genomic_DNA"/>
</dbReference>
<accession>A0A1U7H186</accession>
<proteinExistence type="predicted"/>
<keyword evidence="1" id="KW-0472">Membrane</keyword>
<dbReference type="Proteomes" id="UP000186391">
    <property type="component" value="Unassembled WGS sequence"/>
</dbReference>